<dbReference type="InParanoid" id="A0A7R8UBG0"/>
<dbReference type="AlphaFoldDB" id="A0A7R8UBG0"/>
<comment type="function">
    <text evidence="8">Gustatory receptor which mediates acceptance or avoidance behavior, depending on its substrates.</text>
</comment>
<gene>
    <name evidence="9" type="ORF">HERILL_LOCUS1012</name>
</gene>
<dbReference type="GO" id="GO:0043025">
    <property type="term" value="C:neuronal cell body"/>
    <property type="evidence" value="ECO:0007669"/>
    <property type="project" value="TreeGrafter"/>
</dbReference>
<dbReference type="GO" id="GO:0007165">
    <property type="term" value="P:signal transduction"/>
    <property type="evidence" value="ECO:0007669"/>
    <property type="project" value="UniProtKB-KW"/>
</dbReference>
<feature type="transmembrane region" description="Helical" evidence="8">
    <location>
        <begin position="633"/>
        <end position="653"/>
    </location>
</feature>
<feature type="transmembrane region" description="Helical" evidence="8">
    <location>
        <begin position="424"/>
        <end position="442"/>
    </location>
</feature>
<comment type="subcellular location">
    <subcellularLocation>
        <location evidence="1 8">Cell membrane</location>
        <topology evidence="1 8">Multi-pass membrane protein</topology>
    </subcellularLocation>
</comment>
<dbReference type="Pfam" id="PF08395">
    <property type="entry name" value="7tm_7"/>
    <property type="match status" value="2"/>
</dbReference>
<dbReference type="PANTHER" id="PTHR21143:SF133">
    <property type="entry name" value="GUSTATORY AND PHEROMONE RECEPTOR 32A-RELATED"/>
    <property type="match status" value="1"/>
</dbReference>
<protein>
    <recommendedName>
        <fullName evidence="8">Gustatory receptor</fullName>
    </recommendedName>
</protein>
<evidence type="ECO:0000256" key="6">
    <source>
        <dbReference type="ARBA" id="ARBA00023170"/>
    </source>
</evidence>
<evidence type="ECO:0000256" key="7">
    <source>
        <dbReference type="ARBA" id="ARBA00023224"/>
    </source>
</evidence>
<feature type="transmembrane region" description="Helical" evidence="8">
    <location>
        <begin position="306"/>
        <end position="329"/>
    </location>
</feature>
<dbReference type="InterPro" id="IPR013604">
    <property type="entry name" value="7TM_chemorcpt"/>
</dbReference>
<dbReference type="EMBL" id="LR899009">
    <property type="protein sequence ID" value="CAD7077690.1"/>
    <property type="molecule type" value="Genomic_DNA"/>
</dbReference>
<feature type="transmembrane region" description="Helical" evidence="8">
    <location>
        <begin position="94"/>
        <end position="116"/>
    </location>
</feature>
<dbReference type="GO" id="GO:0050909">
    <property type="term" value="P:sensory perception of taste"/>
    <property type="evidence" value="ECO:0007669"/>
    <property type="project" value="InterPro"/>
</dbReference>
<feature type="transmembrane region" description="Helical" evidence="8">
    <location>
        <begin position="227"/>
        <end position="246"/>
    </location>
</feature>
<name>A0A7R8UBG0_HERIL</name>
<keyword evidence="6 8" id="KW-0675">Receptor</keyword>
<comment type="caution">
    <text evidence="8">Lacks conserved residue(s) required for the propagation of feature annotation.</text>
</comment>
<feature type="transmembrane region" description="Helical" evidence="8">
    <location>
        <begin position="43"/>
        <end position="61"/>
    </location>
</feature>
<feature type="transmembrane region" description="Helical" evidence="8">
    <location>
        <begin position="335"/>
        <end position="357"/>
    </location>
</feature>
<feature type="transmembrane region" description="Helical" evidence="8">
    <location>
        <begin position="396"/>
        <end position="418"/>
    </location>
</feature>
<reference evidence="9 10" key="1">
    <citation type="submission" date="2020-11" db="EMBL/GenBank/DDBJ databases">
        <authorList>
            <person name="Wallbank WR R."/>
            <person name="Pardo Diaz C."/>
            <person name="Kozak K."/>
            <person name="Martin S."/>
            <person name="Jiggins C."/>
            <person name="Moest M."/>
            <person name="Warren A I."/>
            <person name="Generalovic N T."/>
            <person name="Byers J.R.P. K."/>
            <person name="Montejo-Kovacevich G."/>
            <person name="Yen C E."/>
        </authorList>
    </citation>
    <scope>NUCLEOTIDE SEQUENCE [LARGE SCALE GENOMIC DNA]</scope>
</reference>
<dbReference type="Proteomes" id="UP000594454">
    <property type="component" value="Chromosome 1"/>
</dbReference>
<proteinExistence type="inferred from homology"/>
<sequence length="673" mass="76785">MFFYSLGLLFVYVVGFIAGAKMLHEQPVRAPTIISHFSGWAQIYSLFFIAALDVVWSWATLPKLVELVERIQHIDKSITSKLATTTSYNRHLRILYLQVVGLSIVPFCLSMVNCIILNERNFKLNACFWFICFAPILVITLKEFQFYNFMLLLKSKFTILNKELDVSGRKRFVKLESATSIESDKECLTRLENSEERLRAKLKDIARISDEITTATKAVLELFSLHLFLVTSTALGVITVQIYNFYAFLIDYLYLDIFSIFATVTWICLQFAVVLLNVAVCSMVANEVSKFNDNLVYNMREGTLQNFIATILVGFIVAVISLETVHSYSKYEHNFISVFTAWGQVYALYTVAFLGIISANIKRHQKVEVYRVLRSIDKRLVELGSIVNYKNSRRNLLYAMAAFSSMPLVFSMVNCGVINSNYDAFVLCYIFICFFPMLIICLKEFQYYNLILFVEKNLEEVNRHLRRMATPIVKAFPQGVAFSVTKYDQTCRDTVCELKKLSGIYTDLIDAGRKIQDIFGLHLLLIISTSFMVLTIQTYILFSLIMKIIEMSPFRIFSSLSWMLVQSFAIVMNIHVCSKASKAMANTGPLLHNIQSLSDNRSVFQTAQMFSLQILHRNISFTAAGFFNLDYKLITSIVAAVTTYLVIIIQFHLANQQSLNLAAAGSRLNLTSN</sequence>
<dbReference type="GO" id="GO:0030424">
    <property type="term" value="C:axon"/>
    <property type="evidence" value="ECO:0007669"/>
    <property type="project" value="TreeGrafter"/>
</dbReference>
<dbReference type="PANTHER" id="PTHR21143">
    <property type="entry name" value="INVERTEBRATE GUSTATORY RECEPTOR"/>
    <property type="match status" value="1"/>
</dbReference>
<evidence type="ECO:0000256" key="2">
    <source>
        <dbReference type="ARBA" id="ARBA00022475"/>
    </source>
</evidence>
<evidence type="ECO:0000313" key="9">
    <source>
        <dbReference type="EMBL" id="CAD7077690.1"/>
    </source>
</evidence>
<keyword evidence="5 8" id="KW-0472">Membrane</keyword>
<dbReference type="OrthoDB" id="6366728at2759"/>
<feature type="transmembrane region" description="Helical" evidence="8">
    <location>
        <begin position="122"/>
        <end position="141"/>
    </location>
</feature>
<accession>A0A7R8UBG0</accession>
<evidence type="ECO:0000256" key="1">
    <source>
        <dbReference type="ARBA" id="ARBA00004651"/>
    </source>
</evidence>
<evidence type="ECO:0000256" key="4">
    <source>
        <dbReference type="ARBA" id="ARBA00022989"/>
    </source>
</evidence>
<keyword evidence="4 8" id="KW-1133">Transmembrane helix</keyword>
<keyword evidence="3 8" id="KW-0812">Transmembrane</keyword>
<evidence type="ECO:0000256" key="8">
    <source>
        <dbReference type="RuleBase" id="RU363108"/>
    </source>
</evidence>
<keyword evidence="2 8" id="KW-1003">Cell membrane</keyword>
<feature type="transmembrane region" description="Helical" evidence="8">
    <location>
        <begin position="554"/>
        <end position="574"/>
    </location>
</feature>
<keyword evidence="10" id="KW-1185">Reference proteome</keyword>
<dbReference type="GO" id="GO:0005886">
    <property type="term" value="C:plasma membrane"/>
    <property type="evidence" value="ECO:0007669"/>
    <property type="project" value="UniProtKB-SubCell"/>
</dbReference>
<evidence type="ECO:0000256" key="3">
    <source>
        <dbReference type="ARBA" id="ARBA00022692"/>
    </source>
</evidence>
<comment type="similarity">
    <text evidence="8">Belongs to the insect chemoreceptor superfamily. Gustatory receptor (GR) family.</text>
</comment>
<feature type="transmembrane region" description="Helical" evidence="8">
    <location>
        <begin position="523"/>
        <end position="542"/>
    </location>
</feature>
<evidence type="ECO:0000256" key="5">
    <source>
        <dbReference type="ARBA" id="ARBA00023136"/>
    </source>
</evidence>
<dbReference type="GO" id="GO:0030425">
    <property type="term" value="C:dendrite"/>
    <property type="evidence" value="ECO:0007669"/>
    <property type="project" value="TreeGrafter"/>
</dbReference>
<organism evidence="9 10">
    <name type="scientific">Hermetia illucens</name>
    <name type="common">Black soldier fly</name>
    <dbReference type="NCBI Taxonomy" id="343691"/>
    <lineage>
        <taxon>Eukaryota</taxon>
        <taxon>Metazoa</taxon>
        <taxon>Ecdysozoa</taxon>
        <taxon>Arthropoda</taxon>
        <taxon>Hexapoda</taxon>
        <taxon>Insecta</taxon>
        <taxon>Pterygota</taxon>
        <taxon>Neoptera</taxon>
        <taxon>Endopterygota</taxon>
        <taxon>Diptera</taxon>
        <taxon>Brachycera</taxon>
        <taxon>Stratiomyomorpha</taxon>
        <taxon>Stratiomyidae</taxon>
        <taxon>Hermetiinae</taxon>
        <taxon>Hermetia</taxon>
    </lineage>
</organism>
<feature type="transmembrane region" description="Helical" evidence="8">
    <location>
        <begin position="252"/>
        <end position="285"/>
    </location>
</feature>
<keyword evidence="7 8" id="KW-0807">Transducer</keyword>
<evidence type="ECO:0000313" key="10">
    <source>
        <dbReference type="Proteomes" id="UP000594454"/>
    </source>
</evidence>